<feature type="region of interest" description="Disordered" evidence="1">
    <location>
        <begin position="160"/>
        <end position="179"/>
    </location>
</feature>
<name>A0A5E4S184_9BURK</name>
<evidence type="ECO:0000259" key="2">
    <source>
        <dbReference type="Pfam" id="PF09361"/>
    </source>
</evidence>
<accession>A0A5E4S184</accession>
<keyword evidence="4" id="KW-1185">Reference proteome</keyword>
<organism evidence="3 4">
    <name type="scientific">Pandoraea terrae</name>
    <dbReference type="NCBI Taxonomy" id="1537710"/>
    <lineage>
        <taxon>Bacteria</taxon>
        <taxon>Pseudomonadati</taxon>
        <taxon>Pseudomonadota</taxon>
        <taxon>Betaproteobacteria</taxon>
        <taxon>Burkholderiales</taxon>
        <taxon>Burkholderiaceae</taxon>
        <taxon>Pandoraea</taxon>
    </lineage>
</organism>
<evidence type="ECO:0000256" key="1">
    <source>
        <dbReference type="SAM" id="MobiDB-lite"/>
    </source>
</evidence>
<sequence length="179" mass="19525">MPSESNPYFPFFKASACLGVDAGLLWLQNLRRLRELQLKIDVDAIKSIQDAATALGKADDLTTLLAQQPQLYGDQVGQAVQYWRDLMLMTKDNQAAMTKAFQRAMDSWVSGCSDAFEQSLKTQPENTPMETWLKGVSNAAALTIDAMTATTQGLNELTKAGAAVPPAMPTPSARVPKHH</sequence>
<evidence type="ECO:0000313" key="3">
    <source>
        <dbReference type="EMBL" id="VVD68903.1"/>
    </source>
</evidence>
<dbReference type="EMBL" id="CABPRZ010000002">
    <property type="protein sequence ID" value="VVD68903.1"/>
    <property type="molecule type" value="Genomic_DNA"/>
</dbReference>
<protein>
    <recommendedName>
        <fullName evidence="2">Phasin domain-containing protein</fullName>
    </recommendedName>
</protein>
<dbReference type="RefSeq" id="WP_191628786.1">
    <property type="nucleotide sequence ID" value="NZ_CABPRZ010000002.1"/>
</dbReference>
<dbReference type="AlphaFoldDB" id="A0A5E4S184"/>
<dbReference type="Proteomes" id="UP000414233">
    <property type="component" value="Unassembled WGS sequence"/>
</dbReference>
<evidence type="ECO:0000313" key="4">
    <source>
        <dbReference type="Proteomes" id="UP000414233"/>
    </source>
</evidence>
<dbReference type="InterPro" id="IPR018968">
    <property type="entry name" value="Phasin"/>
</dbReference>
<reference evidence="3 4" key="1">
    <citation type="submission" date="2019-08" db="EMBL/GenBank/DDBJ databases">
        <authorList>
            <person name="Peeters C."/>
        </authorList>
    </citation>
    <scope>NUCLEOTIDE SEQUENCE [LARGE SCALE GENOMIC DNA]</scope>
    <source>
        <strain evidence="3 4">LMG 30175</strain>
    </source>
</reference>
<feature type="domain" description="Phasin" evidence="2">
    <location>
        <begin position="22"/>
        <end position="103"/>
    </location>
</feature>
<dbReference type="Pfam" id="PF09361">
    <property type="entry name" value="Phasin_2"/>
    <property type="match status" value="1"/>
</dbReference>
<gene>
    <name evidence="3" type="ORF">PTE30175_00465</name>
</gene>
<proteinExistence type="predicted"/>